<evidence type="ECO:0000313" key="3">
    <source>
        <dbReference type="Proteomes" id="UP001165740"/>
    </source>
</evidence>
<gene>
    <name evidence="4" type="primary">LOC106078272</name>
</gene>
<protein>
    <submittedName>
        <fullName evidence="4">Uncharacterized protein LOC106078272 isoform X1</fullName>
    </submittedName>
</protein>
<evidence type="ECO:0000256" key="2">
    <source>
        <dbReference type="SAM" id="MobiDB-lite"/>
    </source>
</evidence>
<feature type="region of interest" description="Disordered" evidence="2">
    <location>
        <begin position="288"/>
        <end position="316"/>
    </location>
</feature>
<keyword evidence="3" id="KW-1185">Reference proteome</keyword>
<dbReference type="Proteomes" id="UP001165740">
    <property type="component" value="Chromosome 18"/>
</dbReference>
<proteinExistence type="predicted"/>
<dbReference type="RefSeq" id="XP_055873747.1">
    <property type="nucleotide sequence ID" value="XM_056017772.1"/>
</dbReference>
<evidence type="ECO:0000313" key="4">
    <source>
        <dbReference type="RefSeq" id="XP_055873747.1"/>
    </source>
</evidence>
<reference evidence="4" key="1">
    <citation type="submission" date="2025-08" db="UniProtKB">
        <authorList>
            <consortium name="RefSeq"/>
        </authorList>
    </citation>
    <scope>IDENTIFICATION</scope>
</reference>
<feature type="compositionally biased region" description="Pro residues" evidence="2">
    <location>
        <begin position="288"/>
        <end position="300"/>
    </location>
</feature>
<dbReference type="GeneID" id="106078272"/>
<organism evidence="3 4">
    <name type="scientific">Biomphalaria glabrata</name>
    <name type="common">Bloodfluke planorb</name>
    <name type="synonym">Freshwater snail</name>
    <dbReference type="NCBI Taxonomy" id="6526"/>
    <lineage>
        <taxon>Eukaryota</taxon>
        <taxon>Metazoa</taxon>
        <taxon>Spiralia</taxon>
        <taxon>Lophotrochozoa</taxon>
        <taxon>Mollusca</taxon>
        <taxon>Gastropoda</taxon>
        <taxon>Heterobranchia</taxon>
        <taxon>Euthyneura</taxon>
        <taxon>Panpulmonata</taxon>
        <taxon>Hygrophila</taxon>
        <taxon>Lymnaeoidea</taxon>
        <taxon>Planorbidae</taxon>
        <taxon>Biomphalaria</taxon>
    </lineage>
</organism>
<evidence type="ECO:0000256" key="1">
    <source>
        <dbReference type="SAM" id="Coils"/>
    </source>
</evidence>
<dbReference type="OrthoDB" id="10352320at2759"/>
<feature type="coiled-coil region" evidence="1">
    <location>
        <begin position="157"/>
        <end position="195"/>
    </location>
</feature>
<accession>A0A9W2ZFG5</accession>
<name>A0A9W2ZFG5_BIOGL</name>
<dbReference type="AlphaFoldDB" id="A0A9W2ZFG5"/>
<sequence>MSLDSKEAQCQYMAQQISFLRQAQSDWTSGLADYTNKIIHEIETWIHNSTPSTTFVEIAQLAQRAVIFITDKQATLSNNQEPNSSRNAAETLSDKTNYKNFVNLQSRVESLEEIVSSIRTAIKTGTIRRENENSDSENQAKQNKDLKAMELLITTTDQKLSSNLQNLEDTLQRQNTQLSSQLERLESDFSQYKCKELKDGQDHWTKLTNLETKYTLLNQLMLKKITSLEHLKNCLNLKLGQKEDCQNQVKFDQLKTDFDTVSRSVSELKSAHDALSTKIAETWPPHPHMPPPFMPPPPPHPFHHDHHHRRHHHRHC</sequence>
<keyword evidence="1" id="KW-0175">Coiled coil</keyword>
<feature type="compositionally biased region" description="Basic residues" evidence="2">
    <location>
        <begin position="301"/>
        <end position="316"/>
    </location>
</feature>